<organism evidence="2 3">
    <name type="scientific">Rhizopus stolonifer</name>
    <name type="common">Rhizopus nigricans</name>
    <dbReference type="NCBI Taxonomy" id="4846"/>
    <lineage>
        <taxon>Eukaryota</taxon>
        <taxon>Fungi</taxon>
        <taxon>Fungi incertae sedis</taxon>
        <taxon>Mucoromycota</taxon>
        <taxon>Mucoromycotina</taxon>
        <taxon>Mucoromycetes</taxon>
        <taxon>Mucorales</taxon>
        <taxon>Mucorineae</taxon>
        <taxon>Rhizopodaceae</taxon>
        <taxon>Rhizopus</taxon>
    </lineage>
</organism>
<dbReference type="InterPro" id="IPR025283">
    <property type="entry name" value="DUF4042"/>
</dbReference>
<dbReference type="PANTHER" id="PTHR13366:SF0">
    <property type="entry name" value="HEAT REPEAT-CONTAINING PROTEIN 6"/>
    <property type="match status" value="1"/>
</dbReference>
<evidence type="ECO:0000313" key="3">
    <source>
        <dbReference type="Proteomes" id="UP000253551"/>
    </source>
</evidence>
<reference evidence="2 3" key="1">
    <citation type="journal article" date="2018" name="G3 (Bethesda)">
        <title>Phylogenetic and Phylogenomic Definition of Rhizopus Species.</title>
        <authorList>
            <person name="Gryganskyi A.P."/>
            <person name="Golan J."/>
            <person name="Dolatabadi S."/>
            <person name="Mondo S."/>
            <person name="Robb S."/>
            <person name="Idnurm A."/>
            <person name="Muszewska A."/>
            <person name="Steczkiewicz K."/>
            <person name="Masonjones S."/>
            <person name="Liao H.L."/>
            <person name="Gajdeczka M.T."/>
            <person name="Anike F."/>
            <person name="Vuek A."/>
            <person name="Anishchenko I.M."/>
            <person name="Voigt K."/>
            <person name="de Hoog G.S."/>
            <person name="Smith M.E."/>
            <person name="Heitman J."/>
            <person name="Vilgalys R."/>
            <person name="Stajich J.E."/>
        </authorList>
    </citation>
    <scope>NUCLEOTIDE SEQUENCE [LARGE SCALE GENOMIC DNA]</scope>
    <source>
        <strain evidence="2 3">LSU 92-RS-03</strain>
    </source>
</reference>
<evidence type="ECO:0000259" key="1">
    <source>
        <dbReference type="Pfam" id="PF13251"/>
    </source>
</evidence>
<accession>A0A367JX98</accession>
<dbReference type="Gene3D" id="1.25.10.10">
    <property type="entry name" value="Leucine-rich Repeat Variant"/>
    <property type="match status" value="2"/>
</dbReference>
<dbReference type="AlphaFoldDB" id="A0A367JX98"/>
<dbReference type="Proteomes" id="UP000253551">
    <property type="component" value="Unassembled WGS sequence"/>
</dbReference>
<protein>
    <submittedName>
        <fullName evidence="2">HEAT repeat-containing protein 6</fullName>
    </submittedName>
</protein>
<feature type="domain" description="DUF4042" evidence="1">
    <location>
        <begin position="273"/>
        <end position="459"/>
    </location>
</feature>
<sequence>MFDHAKIPDQQLVELLVTGCKTMDHTTDLSRPFCQFFYKEIKQIRASSLRQAQFDVCIHYFFQGLDNIDNHDHLIDLLRALSALVFENGTHTQRFSKPLSDTLIRFAHPSQPLEIRRMAINCIGNTCAGAGPRLQPLYKDFYACLLENICRVERTSQGNIMVAAHSLDFADTAVRKVASSTLRSLQFLLAQDKSLITNPLCDIVEIIYAFIFMQVSVQSYADPIRRRAMPVRQPQLSWRPSVKTILPGTSSESELSDSSGLVDSPKRQRDYAKIRINALLCLSAIARCAPKVFYTSWSKFIPDTFSLFFSNNSSSEKQLSPVYKSDNQPPSLFTILLYDPVTTVRIAVCNTLIAMLEGSRQYLSLAVESSKTKKSSFTSLSENLGSILHDIHKGITFALQKEQVPQVQSTIMHVAIVLVDNCSYQKLSPTHLPLLYHTLKTHWKEPGLHGSILQLMVCIFNTGQENLKELVGDLISLLLTSMTEDSWPVASVLTKNYFEETMPMFWNKLVDQHLPLSPGSLKFAETYSSAMIENKPEYVDWWHRMIENDLQQASTHEPSVRAAACDCFASISKDIFEGLEYRYQRLAITLLYPLASDSEANVRAAACRALGVFVLFPSLQEDSLFVSDMMKAILAQKEDKQTLVLVRSSWALANMCDAL</sequence>
<proteinExistence type="predicted"/>
<comment type="caution">
    <text evidence="2">The sequence shown here is derived from an EMBL/GenBank/DDBJ whole genome shotgun (WGS) entry which is preliminary data.</text>
</comment>
<feature type="non-terminal residue" evidence="2">
    <location>
        <position position="659"/>
    </location>
</feature>
<dbReference type="OrthoDB" id="422637at2759"/>
<evidence type="ECO:0000313" key="2">
    <source>
        <dbReference type="EMBL" id="RCH94527.1"/>
    </source>
</evidence>
<dbReference type="Pfam" id="PF13251">
    <property type="entry name" value="DUF4042"/>
    <property type="match status" value="1"/>
</dbReference>
<dbReference type="InterPro" id="IPR052107">
    <property type="entry name" value="HEAT6"/>
</dbReference>
<dbReference type="Pfam" id="PF13513">
    <property type="entry name" value="HEAT_EZ"/>
    <property type="match status" value="1"/>
</dbReference>
<dbReference type="PANTHER" id="PTHR13366">
    <property type="entry name" value="MALARIA ANTIGEN-RELATED"/>
    <property type="match status" value="1"/>
</dbReference>
<dbReference type="SUPFAM" id="SSF48371">
    <property type="entry name" value="ARM repeat"/>
    <property type="match status" value="1"/>
</dbReference>
<gene>
    <name evidence="2" type="primary">HEATR6_1</name>
    <name evidence="2" type="ORF">CU098_000265</name>
</gene>
<dbReference type="InterPro" id="IPR011989">
    <property type="entry name" value="ARM-like"/>
</dbReference>
<dbReference type="InterPro" id="IPR016024">
    <property type="entry name" value="ARM-type_fold"/>
</dbReference>
<dbReference type="EMBL" id="PJQM01002547">
    <property type="protein sequence ID" value="RCH94527.1"/>
    <property type="molecule type" value="Genomic_DNA"/>
</dbReference>
<name>A0A367JX98_RHIST</name>
<keyword evidence="3" id="KW-1185">Reference proteome</keyword>